<name>A0A0Q9WNU4_DROVI</name>
<dbReference type="STRING" id="7244.A0A0Q9WNU4"/>
<sequence length="90" mass="8990">MDSLFQLGVTRYATPDSSSNGSPAPAATNGGSYNGNGSGEGHSKEESGGKELAAAPEDVEDYLTTSVAASSAPAGGIVYSEGAQKTDLLY</sequence>
<keyword evidence="3" id="KW-1185">Reference proteome</keyword>
<dbReference type="InParanoid" id="A0A0Q9WNU4"/>
<gene>
    <name evidence="2" type="primary">Dvir\GJ26454</name>
    <name evidence="2" type="ORF">Dvir_GJ26454</name>
</gene>
<evidence type="ECO:0000313" key="2">
    <source>
        <dbReference type="EMBL" id="KRF82612.1"/>
    </source>
</evidence>
<dbReference type="AlphaFoldDB" id="A0A0Q9WNU4"/>
<proteinExistence type="predicted"/>
<protein>
    <submittedName>
        <fullName evidence="2">Uncharacterized protein</fullName>
    </submittedName>
</protein>
<feature type="region of interest" description="Disordered" evidence="1">
    <location>
        <begin position="1"/>
        <end position="58"/>
    </location>
</feature>
<accession>A0A0Q9WNU4</accession>
<dbReference type="EMBL" id="CH940655">
    <property type="protein sequence ID" value="KRF82612.1"/>
    <property type="molecule type" value="Genomic_DNA"/>
</dbReference>
<reference evidence="2 3" key="1">
    <citation type="journal article" date="2007" name="Nature">
        <title>Evolution of genes and genomes on the Drosophila phylogeny.</title>
        <authorList>
            <consortium name="Drosophila 12 Genomes Consortium"/>
            <person name="Clark A.G."/>
            <person name="Eisen M.B."/>
            <person name="Smith D.R."/>
            <person name="Bergman C.M."/>
            <person name="Oliver B."/>
            <person name="Markow T.A."/>
            <person name="Kaufman T.C."/>
            <person name="Kellis M."/>
            <person name="Gelbart W."/>
            <person name="Iyer V.N."/>
            <person name="Pollard D.A."/>
            <person name="Sackton T.B."/>
            <person name="Larracuente A.M."/>
            <person name="Singh N.D."/>
            <person name="Abad J.P."/>
            <person name="Abt D.N."/>
            <person name="Adryan B."/>
            <person name="Aguade M."/>
            <person name="Akashi H."/>
            <person name="Anderson W.W."/>
            <person name="Aquadro C.F."/>
            <person name="Ardell D.H."/>
            <person name="Arguello R."/>
            <person name="Artieri C.G."/>
            <person name="Barbash D.A."/>
            <person name="Barker D."/>
            <person name="Barsanti P."/>
            <person name="Batterham P."/>
            <person name="Batzoglou S."/>
            <person name="Begun D."/>
            <person name="Bhutkar A."/>
            <person name="Blanco E."/>
            <person name="Bosak S.A."/>
            <person name="Bradley R.K."/>
            <person name="Brand A.D."/>
            <person name="Brent M.R."/>
            <person name="Brooks A.N."/>
            <person name="Brown R.H."/>
            <person name="Butlin R.K."/>
            <person name="Caggese C."/>
            <person name="Calvi B.R."/>
            <person name="Bernardo de Carvalho A."/>
            <person name="Caspi A."/>
            <person name="Castrezana S."/>
            <person name="Celniker S.E."/>
            <person name="Chang J.L."/>
            <person name="Chapple C."/>
            <person name="Chatterji S."/>
            <person name="Chinwalla A."/>
            <person name="Civetta A."/>
            <person name="Clifton S.W."/>
            <person name="Comeron J.M."/>
            <person name="Costello J.C."/>
            <person name="Coyne J.A."/>
            <person name="Daub J."/>
            <person name="David R.G."/>
            <person name="Delcher A.L."/>
            <person name="Delehaunty K."/>
            <person name="Do C.B."/>
            <person name="Ebling H."/>
            <person name="Edwards K."/>
            <person name="Eickbush T."/>
            <person name="Evans J.D."/>
            <person name="Filipski A."/>
            <person name="Findeiss S."/>
            <person name="Freyhult E."/>
            <person name="Fulton L."/>
            <person name="Fulton R."/>
            <person name="Garcia A.C."/>
            <person name="Gardiner A."/>
            <person name="Garfield D.A."/>
            <person name="Garvin B.E."/>
            <person name="Gibson G."/>
            <person name="Gilbert D."/>
            <person name="Gnerre S."/>
            <person name="Godfrey J."/>
            <person name="Good R."/>
            <person name="Gotea V."/>
            <person name="Gravely B."/>
            <person name="Greenberg A.J."/>
            <person name="Griffiths-Jones S."/>
            <person name="Gross S."/>
            <person name="Guigo R."/>
            <person name="Gustafson E.A."/>
            <person name="Haerty W."/>
            <person name="Hahn M.W."/>
            <person name="Halligan D.L."/>
            <person name="Halpern A.L."/>
            <person name="Halter G.M."/>
            <person name="Han M.V."/>
            <person name="Heger A."/>
            <person name="Hillier L."/>
            <person name="Hinrichs A.S."/>
            <person name="Holmes I."/>
            <person name="Hoskins R.A."/>
            <person name="Hubisz M.J."/>
            <person name="Hultmark D."/>
            <person name="Huntley M.A."/>
            <person name="Jaffe D.B."/>
            <person name="Jagadeeshan S."/>
            <person name="Jeck W.R."/>
            <person name="Johnson J."/>
            <person name="Jones C.D."/>
            <person name="Jordan W.C."/>
            <person name="Karpen G.H."/>
            <person name="Kataoka E."/>
            <person name="Keightley P.D."/>
            <person name="Kheradpour P."/>
            <person name="Kirkness E.F."/>
            <person name="Koerich L.B."/>
            <person name="Kristiansen K."/>
            <person name="Kudrna D."/>
            <person name="Kulathinal R.J."/>
            <person name="Kumar S."/>
            <person name="Kwok R."/>
            <person name="Lander E."/>
            <person name="Langley C.H."/>
            <person name="Lapoint R."/>
            <person name="Lazzaro B.P."/>
            <person name="Lee S.J."/>
            <person name="Levesque L."/>
            <person name="Li R."/>
            <person name="Lin C.F."/>
            <person name="Lin M.F."/>
            <person name="Lindblad-Toh K."/>
            <person name="Llopart A."/>
            <person name="Long M."/>
            <person name="Low L."/>
            <person name="Lozovsky E."/>
            <person name="Lu J."/>
            <person name="Luo M."/>
            <person name="Machado C.A."/>
            <person name="Makalowski W."/>
            <person name="Marzo M."/>
            <person name="Matsuda M."/>
            <person name="Matzkin L."/>
            <person name="McAllister B."/>
            <person name="McBride C.S."/>
            <person name="McKernan B."/>
            <person name="McKernan K."/>
            <person name="Mendez-Lago M."/>
            <person name="Minx P."/>
            <person name="Mollenhauer M.U."/>
            <person name="Montooth K."/>
            <person name="Mount S.M."/>
            <person name="Mu X."/>
            <person name="Myers E."/>
            <person name="Negre B."/>
            <person name="Newfeld S."/>
            <person name="Nielsen R."/>
            <person name="Noor M.A."/>
            <person name="O'Grady P."/>
            <person name="Pachter L."/>
            <person name="Papaceit M."/>
            <person name="Parisi M.J."/>
            <person name="Parisi M."/>
            <person name="Parts L."/>
            <person name="Pedersen J.S."/>
            <person name="Pesole G."/>
            <person name="Phillippy A.M."/>
            <person name="Ponting C.P."/>
            <person name="Pop M."/>
            <person name="Porcelli D."/>
            <person name="Powell J.R."/>
            <person name="Prohaska S."/>
            <person name="Pruitt K."/>
            <person name="Puig M."/>
            <person name="Quesneville H."/>
            <person name="Ram K.R."/>
            <person name="Rand D."/>
            <person name="Rasmussen M.D."/>
            <person name="Reed L.K."/>
            <person name="Reenan R."/>
            <person name="Reily A."/>
            <person name="Remington K.A."/>
            <person name="Rieger T.T."/>
            <person name="Ritchie M.G."/>
            <person name="Robin C."/>
            <person name="Rogers Y.H."/>
            <person name="Rohde C."/>
            <person name="Rozas J."/>
            <person name="Rubenfield M.J."/>
            <person name="Ruiz A."/>
            <person name="Russo S."/>
            <person name="Salzberg S.L."/>
            <person name="Sanchez-Gracia A."/>
            <person name="Saranga D.J."/>
            <person name="Sato H."/>
            <person name="Schaeffer S.W."/>
            <person name="Schatz M.C."/>
            <person name="Schlenke T."/>
            <person name="Schwartz R."/>
            <person name="Segarra C."/>
            <person name="Singh R.S."/>
            <person name="Sirot L."/>
            <person name="Sirota M."/>
            <person name="Sisneros N.B."/>
            <person name="Smith C.D."/>
            <person name="Smith T.F."/>
            <person name="Spieth J."/>
            <person name="Stage D.E."/>
            <person name="Stark A."/>
            <person name="Stephan W."/>
            <person name="Strausberg R.L."/>
            <person name="Strempel S."/>
            <person name="Sturgill D."/>
            <person name="Sutton G."/>
            <person name="Sutton G.G."/>
            <person name="Tao W."/>
            <person name="Teichmann S."/>
            <person name="Tobari Y.N."/>
            <person name="Tomimura Y."/>
            <person name="Tsolas J.M."/>
            <person name="Valente V.L."/>
            <person name="Venter E."/>
            <person name="Venter J.C."/>
            <person name="Vicario S."/>
            <person name="Vieira F.G."/>
            <person name="Vilella A.J."/>
            <person name="Villasante A."/>
            <person name="Walenz B."/>
            <person name="Wang J."/>
            <person name="Wasserman M."/>
            <person name="Watts T."/>
            <person name="Wilson D."/>
            <person name="Wilson R.K."/>
            <person name="Wing R.A."/>
            <person name="Wolfner M.F."/>
            <person name="Wong A."/>
            <person name="Wong G.K."/>
            <person name="Wu C.I."/>
            <person name="Wu G."/>
            <person name="Yamamoto D."/>
            <person name="Yang H.P."/>
            <person name="Yang S.P."/>
            <person name="Yorke J.A."/>
            <person name="Yoshida K."/>
            <person name="Zdobnov E."/>
            <person name="Zhang P."/>
            <person name="Zhang Y."/>
            <person name="Zimin A.V."/>
            <person name="Baldwin J."/>
            <person name="Abdouelleil A."/>
            <person name="Abdulkadir J."/>
            <person name="Abebe A."/>
            <person name="Abera B."/>
            <person name="Abreu J."/>
            <person name="Acer S.C."/>
            <person name="Aftuck L."/>
            <person name="Alexander A."/>
            <person name="An P."/>
            <person name="Anderson E."/>
            <person name="Anderson S."/>
            <person name="Arachi H."/>
            <person name="Azer M."/>
            <person name="Bachantsang P."/>
            <person name="Barry A."/>
            <person name="Bayul T."/>
            <person name="Berlin A."/>
            <person name="Bessette D."/>
            <person name="Bloom T."/>
            <person name="Blye J."/>
            <person name="Boguslavskiy L."/>
            <person name="Bonnet C."/>
            <person name="Boukhgalter B."/>
            <person name="Bourzgui I."/>
            <person name="Brown A."/>
            <person name="Cahill P."/>
            <person name="Channer S."/>
            <person name="Cheshatsang Y."/>
            <person name="Chuda L."/>
            <person name="Citroen M."/>
            <person name="Collymore A."/>
            <person name="Cooke P."/>
            <person name="Costello M."/>
            <person name="D'Aco K."/>
            <person name="Daza R."/>
            <person name="De Haan G."/>
            <person name="DeGray S."/>
            <person name="DeMaso C."/>
            <person name="Dhargay N."/>
            <person name="Dooley K."/>
            <person name="Dooley E."/>
            <person name="Doricent M."/>
            <person name="Dorje P."/>
            <person name="Dorjee K."/>
            <person name="Dupes A."/>
            <person name="Elong R."/>
            <person name="Falk J."/>
            <person name="Farina A."/>
            <person name="Faro S."/>
            <person name="Ferguson D."/>
            <person name="Fisher S."/>
            <person name="Foley C.D."/>
            <person name="Franke A."/>
            <person name="Friedrich D."/>
            <person name="Gadbois L."/>
            <person name="Gearin G."/>
            <person name="Gearin C.R."/>
            <person name="Giannoukos G."/>
            <person name="Goode T."/>
            <person name="Graham J."/>
            <person name="Grandbois E."/>
            <person name="Grewal S."/>
            <person name="Gyaltsen K."/>
            <person name="Hafez N."/>
            <person name="Hagos B."/>
            <person name="Hall J."/>
            <person name="Henson C."/>
            <person name="Hollinger A."/>
            <person name="Honan T."/>
            <person name="Huard M.D."/>
            <person name="Hughes L."/>
            <person name="Hurhula B."/>
            <person name="Husby M.E."/>
            <person name="Kamat A."/>
            <person name="Kanga B."/>
            <person name="Kashin S."/>
            <person name="Khazanovich D."/>
            <person name="Kisner P."/>
            <person name="Lance K."/>
            <person name="Lara M."/>
            <person name="Lee W."/>
            <person name="Lennon N."/>
            <person name="Letendre F."/>
            <person name="LeVine R."/>
            <person name="Lipovsky A."/>
            <person name="Liu X."/>
            <person name="Liu J."/>
            <person name="Liu S."/>
            <person name="Lokyitsang T."/>
            <person name="Lokyitsang Y."/>
            <person name="Lubonja R."/>
            <person name="Lui A."/>
            <person name="MacDonald P."/>
            <person name="Magnisalis V."/>
            <person name="Maru K."/>
            <person name="Matthews C."/>
            <person name="McCusker W."/>
            <person name="McDonough S."/>
            <person name="Mehta T."/>
            <person name="Meldrim J."/>
            <person name="Meneus L."/>
            <person name="Mihai O."/>
            <person name="Mihalev A."/>
            <person name="Mihova T."/>
            <person name="Mittelman R."/>
            <person name="Mlenga V."/>
            <person name="Montmayeur A."/>
            <person name="Mulrain L."/>
            <person name="Navidi A."/>
            <person name="Naylor J."/>
            <person name="Negash T."/>
            <person name="Nguyen T."/>
            <person name="Nguyen N."/>
            <person name="Nicol R."/>
            <person name="Norbu C."/>
            <person name="Norbu N."/>
            <person name="Novod N."/>
            <person name="O'Neill B."/>
            <person name="Osman S."/>
            <person name="Markiewicz E."/>
            <person name="Oyono O.L."/>
            <person name="Patti C."/>
            <person name="Phunkhang P."/>
            <person name="Pierre F."/>
            <person name="Priest M."/>
            <person name="Raghuraman S."/>
            <person name="Rege F."/>
            <person name="Reyes R."/>
            <person name="Rise C."/>
            <person name="Rogov P."/>
            <person name="Ross K."/>
            <person name="Ryan E."/>
            <person name="Settipalli S."/>
            <person name="Shea T."/>
            <person name="Sherpa N."/>
            <person name="Shi L."/>
            <person name="Shih D."/>
            <person name="Sparrow T."/>
            <person name="Spaulding J."/>
            <person name="Stalker J."/>
            <person name="Stange-Thomann N."/>
            <person name="Stavropoulos S."/>
            <person name="Stone C."/>
            <person name="Strader C."/>
            <person name="Tesfaye S."/>
            <person name="Thomson T."/>
            <person name="Thoulutsang Y."/>
            <person name="Thoulutsang D."/>
            <person name="Topham K."/>
            <person name="Topping I."/>
            <person name="Tsamla T."/>
            <person name="Vassiliev H."/>
            <person name="Vo A."/>
            <person name="Wangchuk T."/>
            <person name="Wangdi T."/>
            <person name="Weiand M."/>
            <person name="Wilkinson J."/>
            <person name="Wilson A."/>
            <person name="Yadav S."/>
            <person name="Young G."/>
            <person name="Yu Q."/>
            <person name="Zembek L."/>
            <person name="Zhong D."/>
            <person name="Zimmer A."/>
            <person name="Zwirko Z."/>
            <person name="Jaffe D.B."/>
            <person name="Alvarez P."/>
            <person name="Brockman W."/>
            <person name="Butler J."/>
            <person name="Chin C."/>
            <person name="Gnerre S."/>
            <person name="Grabherr M."/>
            <person name="Kleber M."/>
            <person name="Mauceli E."/>
            <person name="MacCallum I."/>
        </authorList>
    </citation>
    <scope>NUCLEOTIDE SEQUENCE [LARGE SCALE GENOMIC DNA]</scope>
    <source>
        <strain evidence="3">Tucson 15010-1051.87</strain>
    </source>
</reference>
<evidence type="ECO:0000256" key="1">
    <source>
        <dbReference type="SAM" id="MobiDB-lite"/>
    </source>
</evidence>
<evidence type="ECO:0000313" key="3">
    <source>
        <dbReference type="Proteomes" id="UP000008792"/>
    </source>
</evidence>
<organism evidence="2 3">
    <name type="scientific">Drosophila virilis</name>
    <name type="common">Fruit fly</name>
    <dbReference type="NCBI Taxonomy" id="7244"/>
    <lineage>
        <taxon>Eukaryota</taxon>
        <taxon>Metazoa</taxon>
        <taxon>Ecdysozoa</taxon>
        <taxon>Arthropoda</taxon>
        <taxon>Hexapoda</taxon>
        <taxon>Insecta</taxon>
        <taxon>Pterygota</taxon>
        <taxon>Neoptera</taxon>
        <taxon>Endopterygota</taxon>
        <taxon>Diptera</taxon>
        <taxon>Brachycera</taxon>
        <taxon>Muscomorpha</taxon>
        <taxon>Ephydroidea</taxon>
        <taxon>Drosophilidae</taxon>
        <taxon>Drosophila</taxon>
    </lineage>
</organism>
<dbReference type="Proteomes" id="UP000008792">
    <property type="component" value="Unassembled WGS sequence"/>
</dbReference>
<dbReference type="OrthoDB" id="6517071at2759"/>